<feature type="region of interest" description="Disordered" evidence="1">
    <location>
        <begin position="81"/>
        <end position="105"/>
    </location>
</feature>
<reference evidence="2" key="1">
    <citation type="submission" date="2020-05" db="EMBL/GenBank/DDBJ databases">
        <title>WGS assembly of Panicum virgatum.</title>
        <authorList>
            <person name="Lovell J.T."/>
            <person name="Jenkins J."/>
            <person name="Shu S."/>
            <person name="Juenger T.E."/>
            <person name="Schmutz J."/>
        </authorList>
    </citation>
    <scope>NUCLEOTIDE SEQUENCE</scope>
    <source>
        <strain evidence="2">AP13</strain>
    </source>
</reference>
<keyword evidence="3" id="KW-1185">Reference proteome</keyword>
<feature type="region of interest" description="Disordered" evidence="1">
    <location>
        <begin position="1"/>
        <end position="27"/>
    </location>
</feature>
<evidence type="ECO:0000313" key="2">
    <source>
        <dbReference type="EMBL" id="KAG2581635.1"/>
    </source>
</evidence>
<dbReference type="Proteomes" id="UP000823388">
    <property type="component" value="Chromosome 6K"/>
</dbReference>
<accession>A0A8T0R972</accession>
<proteinExistence type="predicted"/>
<evidence type="ECO:0000313" key="3">
    <source>
        <dbReference type="Proteomes" id="UP000823388"/>
    </source>
</evidence>
<comment type="caution">
    <text evidence="2">The sequence shown here is derived from an EMBL/GenBank/DDBJ whole genome shotgun (WGS) entry which is preliminary data.</text>
</comment>
<protein>
    <submittedName>
        <fullName evidence="2">Uncharacterized protein</fullName>
    </submittedName>
</protein>
<gene>
    <name evidence="2" type="ORF">PVAP13_6KG060535</name>
</gene>
<dbReference type="AlphaFoldDB" id="A0A8T0R972"/>
<evidence type="ECO:0000256" key="1">
    <source>
        <dbReference type="SAM" id="MobiDB-lite"/>
    </source>
</evidence>
<sequence>MYLERAAASRAERCGRRRACGSRAGGGRAAARLERAVASRAERCGGAGGRRGGRSGRAESAGDGVGGAGRAWYMGGDLTAGSTGGRCLPPDDPAVGSTYRRLNRR</sequence>
<organism evidence="2 3">
    <name type="scientific">Panicum virgatum</name>
    <name type="common">Blackwell switchgrass</name>
    <dbReference type="NCBI Taxonomy" id="38727"/>
    <lineage>
        <taxon>Eukaryota</taxon>
        <taxon>Viridiplantae</taxon>
        <taxon>Streptophyta</taxon>
        <taxon>Embryophyta</taxon>
        <taxon>Tracheophyta</taxon>
        <taxon>Spermatophyta</taxon>
        <taxon>Magnoliopsida</taxon>
        <taxon>Liliopsida</taxon>
        <taxon>Poales</taxon>
        <taxon>Poaceae</taxon>
        <taxon>PACMAD clade</taxon>
        <taxon>Panicoideae</taxon>
        <taxon>Panicodae</taxon>
        <taxon>Paniceae</taxon>
        <taxon>Panicinae</taxon>
        <taxon>Panicum</taxon>
        <taxon>Panicum sect. Hiantes</taxon>
    </lineage>
</organism>
<dbReference type="EMBL" id="CM029047">
    <property type="protein sequence ID" value="KAG2581635.1"/>
    <property type="molecule type" value="Genomic_DNA"/>
</dbReference>
<name>A0A8T0R972_PANVG</name>
<feature type="region of interest" description="Disordered" evidence="1">
    <location>
        <begin position="39"/>
        <end position="66"/>
    </location>
</feature>